<proteinExistence type="predicted"/>
<dbReference type="InterPro" id="IPR036513">
    <property type="entry name" value="STAS_dom_sf"/>
</dbReference>
<reference evidence="2 3" key="1">
    <citation type="submission" date="2016-09" db="EMBL/GenBank/DDBJ databases">
        <title>Couchioplanes caeruleus draft genome sequence.</title>
        <authorList>
            <person name="Sheehan J."/>
            <person name="Caffrey P."/>
        </authorList>
    </citation>
    <scope>NUCLEOTIDE SEQUENCE [LARGE SCALE GENOMIC DNA]</scope>
    <source>
        <strain evidence="2 3">DSM 43634</strain>
    </source>
</reference>
<dbReference type="Pfam" id="PF13466">
    <property type="entry name" value="STAS_2"/>
    <property type="match status" value="1"/>
</dbReference>
<comment type="caution">
    <text evidence="2">The sequence shown here is derived from an EMBL/GenBank/DDBJ whole genome shotgun (WGS) entry which is preliminary data.</text>
</comment>
<dbReference type="Proteomes" id="UP000182486">
    <property type="component" value="Unassembled WGS sequence"/>
</dbReference>
<name>A0A1K0FIS3_9ACTN</name>
<evidence type="ECO:0000259" key="1">
    <source>
        <dbReference type="PROSITE" id="PS50801"/>
    </source>
</evidence>
<dbReference type="InterPro" id="IPR058548">
    <property type="entry name" value="MlaB-like_STAS"/>
</dbReference>
<evidence type="ECO:0000313" key="3">
    <source>
        <dbReference type="Proteomes" id="UP000182486"/>
    </source>
</evidence>
<evidence type="ECO:0000313" key="2">
    <source>
        <dbReference type="EMBL" id="OJF12624.1"/>
    </source>
</evidence>
<dbReference type="SUPFAM" id="SSF52091">
    <property type="entry name" value="SpoIIaa-like"/>
    <property type="match status" value="1"/>
</dbReference>
<protein>
    <recommendedName>
        <fullName evidence="1">STAS domain-containing protein</fullName>
    </recommendedName>
</protein>
<dbReference type="Gene3D" id="3.30.750.24">
    <property type="entry name" value="STAS domain"/>
    <property type="match status" value="1"/>
</dbReference>
<dbReference type="EMBL" id="MEIA01000208">
    <property type="protein sequence ID" value="OJF12624.1"/>
    <property type="molecule type" value="Genomic_DNA"/>
</dbReference>
<accession>A0A1K0FIS3</accession>
<feature type="domain" description="STAS" evidence="1">
    <location>
        <begin position="9"/>
        <end position="70"/>
    </location>
</feature>
<sequence>MDEPAQHITVSTAPSSAAILTITVSGDLERDTVTTFRHYLACVLDGHPTGDLDLNLSGVEFCDLTGLRTLHALDGHHQIRITAASPAVDVLLQLCDIPTLLGYTPPPSPHQR</sequence>
<dbReference type="AlphaFoldDB" id="A0A1K0FIS3"/>
<dbReference type="CDD" id="cd07043">
    <property type="entry name" value="STAS_anti-anti-sigma_factors"/>
    <property type="match status" value="1"/>
</dbReference>
<dbReference type="PROSITE" id="PS50801">
    <property type="entry name" value="STAS"/>
    <property type="match status" value="1"/>
</dbReference>
<gene>
    <name evidence="2" type="ORF">BG844_19665</name>
</gene>
<dbReference type="InterPro" id="IPR002645">
    <property type="entry name" value="STAS_dom"/>
</dbReference>
<keyword evidence="3" id="KW-1185">Reference proteome</keyword>
<organism evidence="2 3">
    <name type="scientific">Couchioplanes caeruleus subsp. caeruleus</name>
    <dbReference type="NCBI Taxonomy" id="56427"/>
    <lineage>
        <taxon>Bacteria</taxon>
        <taxon>Bacillati</taxon>
        <taxon>Actinomycetota</taxon>
        <taxon>Actinomycetes</taxon>
        <taxon>Micromonosporales</taxon>
        <taxon>Micromonosporaceae</taxon>
        <taxon>Couchioplanes</taxon>
    </lineage>
</organism>